<dbReference type="Proteomes" id="UP000592294">
    <property type="component" value="Unassembled WGS sequence"/>
</dbReference>
<gene>
    <name evidence="2" type="primary">cas5</name>
    <name evidence="2" type="ORF">HW932_20200</name>
</gene>
<evidence type="ECO:0000313" key="3">
    <source>
        <dbReference type="Proteomes" id="UP000592294"/>
    </source>
</evidence>
<reference evidence="2 3" key="1">
    <citation type="submission" date="2020-06" db="EMBL/GenBank/DDBJ databases">
        <title>Whole-genome sequence of Allochromatium humboldtianum DSM 21881, type strain.</title>
        <authorList>
            <person name="Kyndt J.A."/>
            <person name="Meyer T.E."/>
        </authorList>
    </citation>
    <scope>NUCLEOTIDE SEQUENCE [LARGE SCALE GENOMIC DNA]</scope>
    <source>
        <strain evidence="2 3">DSM 21881</strain>
    </source>
</reference>
<keyword evidence="3" id="KW-1185">Reference proteome</keyword>
<comment type="caution">
    <text evidence="2">The sequence shown here is derived from an EMBL/GenBank/DDBJ whole genome shotgun (WGS) entry which is preliminary data.</text>
</comment>
<dbReference type="Gene3D" id="3.30.70.2660">
    <property type="match status" value="1"/>
</dbReference>
<keyword evidence="1" id="KW-0051">Antiviral defense</keyword>
<sequence length="238" mass="26418">MRTLVFDVGGEYGLFKKPYSPMSPVSYPLPPPPAVLGMLGALLGIGKDDYHRRLGWDRVRVAVAPRAPLRTFRAALNLLQTKDGTDGYFRPRAGQNTHTQVPCVFLREPRFRLLVAGLDSLLADELAESLRDGYSRYTVTLGLANCPADLAWVGEWEIEALAAGEQAVDTAVPLIEGVRVHYEEGRRYQRLRLPAVMDEARVVRRYQEIVLAEDGQPIRVTAPQGVLHHAGTDCLAFL</sequence>
<dbReference type="RefSeq" id="WP_176978265.1">
    <property type="nucleotide sequence ID" value="NZ_JABZEO010000026.1"/>
</dbReference>
<dbReference type="EMBL" id="JABZEO010000026">
    <property type="protein sequence ID" value="NVZ11574.1"/>
    <property type="molecule type" value="Genomic_DNA"/>
</dbReference>
<dbReference type="AlphaFoldDB" id="A0A850RC19"/>
<proteinExistence type="predicted"/>
<accession>A0A850RC19</accession>
<dbReference type="InterPro" id="IPR013422">
    <property type="entry name" value="CRISPR-assoc_prot_Cas5_N"/>
</dbReference>
<dbReference type="InterPro" id="IPR021124">
    <property type="entry name" value="CRISPR-assoc_prot_Cas5"/>
</dbReference>
<organism evidence="2 3">
    <name type="scientific">Allochromatium humboldtianum</name>
    <dbReference type="NCBI Taxonomy" id="504901"/>
    <lineage>
        <taxon>Bacteria</taxon>
        <taxon>Pseudomonadati</taxon>
        <taxon>Pseudomonadota</taxon>
        <taxon>Gammaproteobacteria</taxon>
        <taxon>Chromatiales</taxon>
        <taxon>Chromatiaceae</taxon>
        <taxon>Allochromatium</taxon>
    </lineage>
</organism>
<protein>
    <submittedName>
        <fullName evidence="2">CRISPR-associated protein Cas5</fullName>
    </submittedName>
</protein>
<dbReference type="NCBIfam" id="TIGR02593">
    <property type="entry name" value="CRISPR_cas5"/>
    <property type="match status" value="1"/>
</dbReference>
<dbReference type="GO" id="GO:0043571">
    <property type="term" value="P:maintenance of CRISPR repeat elements"/>
    <property type="evidence" value="ECO:0007669"/>
    <property type="project" value="InterPro"/>
</dbReference>
<evidence type="ECO:0000313" key="2">
    <source>
        <dbReference type="EMBL" id="NVZ11574.1"/>
    </source>
</evidence>
<name>A0A850RC19_9GAMM</name>
<evidence type="ECO:0000256" key="1">
    <source>
        <dbReference type="ARBA" id="ARBA00023118"/>
    </source>
</evidence>
<dbReference type="Pfam" id="PF09704">
    <property type="entry name" value="Cas_Cas5d"/>
    <property type="match status" value="1"/>
</dbReference>
<dbReference type="GO" id="GO:0051607">
    <property type="term" value="P:defense response to virus"/>
    <property type="evidence" value="ECO:0007669"/>
    <property type="project" value="UniProtKB-KW"/>
</dbReference>